<evidence type="ECO:0000313" key="2">
    <source>
        <dbReference type="Proteomes" id="UP001243844"/>
    </source>
</evidence>
<accession>A0AAW8J390</accession>
<reference evidence="1" key="1">
    <citation type="submission" date="2023-08" db="EMBL/GenBank/DDBJ databases">
        <title>Emergence of clinically-relevant ST2 carbapenem-resistant Acinetobacter baumannii strains in hospital sewages in Zhejiang, East of China.</title>
        <authorList>
            <person name="Kaichao C."/>
            <person name="Zhang R."/>
        </authorList>
    </citation>
    <scope>NUCLEOTIDE SEQUENCE</scope>
    <source>
        <strain evidence="1">M-RB-37</strain>
    </source>
</reference>
<dbReference type="Proteomes" id="UP001243844">
    <property type="component" value="Unassembled WGS sequence"/>
</dbReference>
<evidence type="ECO:0000313" key="1">
    <source>
        <dbReference type="EMBL" id="MDQ8934467.1"/>
    </source>
</evidence>
<gene>
    <name evidence="1" type="ORF">RFH47_01720</name>
</gene>
<comment type="caution">
    <text evidence="1">The sequence shown here is derived from an EMBL/GenBank/DDBJ whole genome shotgun (WGS) entry which is preliminary data.</text>
</comment>
<dbReference type="AlphaFoldDB" id="A0AAW8J390"/>
<proteinExistence type="predicted"/>
<sequence>MNLGINNKHFQSFHIPTPLNRKELSFCESNVDAFRLWTTSLSARPLGDRSAAIFTALHELSSLICTETERFDMLQELHPFIEHVLSNIEKNFITANSPQAERQTQLVDLDIQMRMSLIQLYIDIAFRCNKSTQNPWQFWRHNENHNIKVNRILSCYYALQHMGYLLLQQQLNYLDVLINQWRYTHEIYQYAFKNNEHLININRIQGSRYAFSNIQECYIQILLLDICYTYQIRPNEIQALYECGTEWIHLIELSHRNHATSRYMIDSQQDLPPIFNHKQQQFFLADHYLSTHNLLEHINNTIQNNAKNLTDKEKKYLSTSLKFHIQNVLGTTSIERRYPRYQHSAELEISLGLETAHFLLSHPHYHSDHIESQQTNPNMCNLFLITHDPSLEINSPISPQLNKELKQIYTAQVLDMSSHGYRIQWDSVLPQNLQNSELIILREKNDINWKVGIIRWMKKSYQNNFAIGLEVLSDHVFACNVRLPRQTLEHPPMAGLLFAHTYTGRIQLSIVLPNFTHLNKIDSFHLELHELKIQLLRKKTLMVTQSFIQFEIQTQNIRQLPILRELLDRLMAQL</sequence>
<dbReference type="RefSeq" id="WP_308980725.1">
    <property type="nucleotide sequence ID" value="NZ_JAVIDL010000002.1"/>
</dbReference>
<dbReference type="EMBL" id="JAVIDL010000002">
    <property type="protein sequence ID" value="MDQ8934467.1"/>
    <property type="molecule type" value="Genomic_DNA"/>
</dbReference>
<protein>
    <submittedName>
        <fullName evidence="1">GTPase</fullName>
    </submittedName>
</protein>
<name>A0AAW8J390_9GAMM</name>
<organism evidence="1 2">
    <name type="scientific">Acinetobacter rudis</name>
    <dbReference type="NCBI Taxonomy" id="632955"/>
    <lineage>
        <taxon>Bacteria</taxon>
        <taxon>Pseudomonadati</taxon>
        <taxon>Pseudomonadota</taxon>
        <taxon>Gammaproteobacteria</taxon>
        <taxon>Moraxellales</taxon>
        <taxon>Moraxellaceae</taxon>
        <taxon>Acinetobacter</taxon>
    </lineage>
</organism>